<sequence>MLSDRKAKLRFDDFQSDFININNGIGQGCPLSMLIYILYNADLLDIPRNPQKEDAVGYIDDAILIATGDTFQETVDTLWDMMER</sequence>
<proteinExistence type="predicted"/>
<dbReference type="PROSITE" id="PS51257">
    <property type="entry name" value="PROKAR_LIPOPROTEIN"/>
    <property type="match status" value="1"/>
</dbReference>
<name>A0A5C3L139_COPMA</name>
<dbReference type="PANTHER" id="PTHR33481:SF1">
    <property type="entry name" value="ENDONUCLEASE_EXONUCLEASE_PHOSPHATASE DOMAIN-CONTAINING PROTEIN-RELATED"/>
    <property type="match status" value="1"/>
</dbReference>
<organism evidence="2 3">
    <name type="scientific">Coprinopsis marcescibilis</name>
    <name type="common">Agaric fungus</name>
    <name type="synonym">Psathyrella marcescibilis</name>
    <dbReference type="NCBI Taxonomy" id="230819"/>
    <lineage>
        <taxon>Eukaryota</taxon>
        <taxon>Fungi</taxon>
        <taxon>Dikarya</taxon>
        <taxon>Basidiomycota</taxon>
        <taxon>Agaricomycotina</taxon>
        <taxon>Agaricomycetes</taxon>
        <taxon>Agaricomycetidae</taxon>
        <taxon>Agaricales</taxon>
        <taxon>Agaricineae</taxon>
        <taxon>Psathyrellaceae</taxon>
        <taxon>Coprinopsis</taxon>
    </lineage>
</organism>
<protein>
    <recommendedName>
        <fullName evidence="1">Reverse transcriptase domain-containing protein</fullName>
    </recommendedName>
</protein>
<dbReference type="OrthoDB" id="3044497at2759"/>
<feature type="non-terminal residue" evidence="2">
    <location>
        <position position="84"/>
    </location>
</feature>
<dbReference type="AlphaFoldDB" id="A0A5C3L139"/>
<evidence type="ECO:0000259" key="1">
    <source>
        <dbReference type="PROSITE" id="PS50878"/>
    </source>
</evidence>
<dbReference type="PANTHER" id="PTHR33481">
    <property type="entry name" value="REVERSE TRANSCRIPTASE"/>
    <property type="match status" value="1"/>
</dbReference>
<dbReference type="Proteomes" id="UP000307440">
    <property type="component" value="Unassembled WGS sequence"/>
</dbReference>
<reference evidence="2 3" key="1">
    <citation type="journal article" date="2019" name="Nat. Ecol. Evol.">
        <title>Megaphylogeny resolves global patterns of mushroom evolution.</title>
        <authorList>
            <person name="Varga T."/>
            <person name="Krizsan K."/>
            <person name="Foldi C."/>
            <person name="Dima B."/>
            <person name="Sanchez-Garcia M."/>
            <person name="Sanchez-Ramirez S."/>
            <person name="Szollosi G.J."/>
            <person name="Szarkandi J.G."/>
            <person name="Papp V."/>
            <person name="Albert L."/>
            <person name="Andreopoulos W."/>
            <person name="Angelini C."/>
            <person name="Antonin V."/>
            <person name="Barry K.W."/>
            <person name="Bougher N.L."/>
            <person name="Buchanan P."/>
            <person name="Buyck B."/>
            <person name="Bense V."/>
            <person name="Catcheside P."/>
            <person name="Chovatia M."/>
            <person name="Cooper J."/>
            <person name="Damon W."/>
            <person name="Desjardin D."/>
            <person name="Finy P."/>
            <person name="Geml J."/>
            <person name="Haridas S."/>
            <person name="Hughes K."/>
            <person name="Justo A."/>
            <person name="Karasinski D."/>
            <person name="Kautmanova I."/>
            <person name="Kiss B."/>
            <person name="Kocsube S."/>
            <person name="Kotiranta H."/>
            <person name="LaButti K.M."/>
            <person name="Lechner B.E."/>
            <person name="Liimatainen K."/>
            <person name="Lipzen A."/>
            <person name="Lukacs Z."/>
            <person name="Mihaltcheva S."/>
            <person name="Morgado L.N."/>
            <person name="Niskanen T."/>
            <person name="Noordeloos M.E."/>
            <person name="Ohm R.A."/>
            <person name="Ortiz-Santana B."/>
            <person name="Ovrebo C."/>
            <person name="Racz N."/>
            <person name="Riley R."/>
            <person name="Savchenko A."/>
            <person name="Shiryaev A."/>
            <person name="Soop K."/>
            <person name="Spirin V."/>
            <person name="Szebenyi C."/>
            <person name="Tomsovsky M."/>
            <person name="Tulloss R.E."/>
            <person name="Uehling J."/>
            <person name="Grigoriev I.V."/>
            <person name="Vagvolgyi C."/>
            <person name="Papp T."/>
            <person name="Martin F.M."/>
            <person name="Miettinen O."/>
            <person name="Hibbett D.S."/>
            <person name="Nagy L.G."/>
        </authorList>
    </citation>
    <scope>NUCLEOTIDE SEQUENCE [LARGE SCALE GENOMIC DNA]</scope>
    <source>
        <strain evidence="2 3">CBS 121175</strain>
    </source>
</reference>
<dbReference type="PROSITE" id="PS50878">
    <property type="entry name" value="RT_POL"/>
    <property type="match status" value="1"/>
</dbReference>
<dbReference type="InterPro" id="IPR000477">
    <property type="entry name" value="RT_dom"/>
</dbReference>
<dbReference type="EMBL" id="ML210182">
    <property type="protein sequence ID" value="TFK25783.1"/>
    <property type="molecule type" value="Genomic_DNA"/>
</dbReference>
<keyword evidence="3" id="KW-1185">Reference proteome</keyword>
<evidence type="ECO:0000313" key="3">
    <source>
        <dbReference type="Proteomes" id="UP000307440"/>
    </source>
</evidence>
<feature type="domain" description="Reverse transcriptase" evidence="1">
    <location>
        <begin position="1"/>
        <end position="84"/>
    </location>
</feature>
<accession>A0A5C3L139</accession>
<dbReference type="STRING" id="230819.A0A5C3L139"/>
<gene>
    <name evidence="2" type="ORF">FA15DRAFT_550616</name>
</gene>
<evidence type="ECO:0000313" key="2">
    <source>
        <dbReference type="EMBL" id="TFK25783.1"/>
    </source>
</evidence>